<dbReference type="RefSeq" id="WP_155271861.1">
    <property type="nucleotide sequence ID" value="NZ_CAWLWN010000031.1"/>
</dbReference>
<dbReference type="EMBL" id="CBSW010000236">
    <property type="protein sequence ID" value="CDG98526.1"/>
    <property type="molecule type" value="Genomic_DNA"/>
</dbReference>
<proteinExistence type="predicted"/>
<dbReference type="AlphaFoldDB" id="A0A077N8J8"/>
<name>A0A077N8J8_XENBV</name>
<sequence length="53" mass="6143">MFHDSCLSLNQVITVPYRPETDAAGETTRINPFRWSEKVGDQRTYLVILFLVN</sequence>
<accession>A0A077N8J8</accession>
<comment type="caution">
    <text evidence="1">The sequence shown here is derived from an EMBL/GenBank/DDBJ whole genome shotgun (WGS) entry which is preliminary data.</text>
</comment>
<dbReference type="HOGENOM" id="CLU_3067684_0_0_6"/>
<protein>
    <submittedName>
        <fullName evidence="1">Uncharacterized protein</fullName>
    </submittedName>
</protein>
<dbReference type="Proteomes" id="UP000028511">
    <property type="component" value="Unassembled WGS sequence"/>
</dbReference>
<gene>
    <name evidence="1" type="ORF">XBP1_330034</name>
</gene>
<organism evidence="1">
    <name type="scientific">Xenorhabdus bovienii str. puntauvense</name>
    <dbReference type="NCBI Taxonomy" id="1398201"/>
    <lineage>
        <taxon>Bacteria</taxon>
        <taxon>Pseudomonadati</taxon>
        <taxon>Pseudomonadota</taxon>
        <taxon>Gammaproteobacteria</taxon>
        <taxon>Enterobacterales</taxon>
        <taxon>Morganellaceae</taxon>
        <taxon>Xenorhabdus</taxon>
    </lineage>
</organism>
<evidence type="ECO:0000313" key="1">
    <source>
        <dbReference type="EMBL" id="CDG98526.1"/>
    </source>
</evidence>
<reference evidence="1" key="1">
    <citation type="submission" date="2013-07" db="EMBL/GenBank/DDBJ databases">
        <title>Sub-species coevolution in mutualistic symbiosis.</title>
        <authorList>
            <person name="Murfin K."/>
            <person name="Klassen J."/>
            <person name="Lee M."/>
            <person name="Forst S."/>
            <person name="Stock P."/>
            <person name="Goodrich-Blair H."/>
        </authorList>
    </citation>
    <scope>NUCLEOTIDE SEQUENCE [LARGE SCALE GENOMIC DNA]</scope>
    <source>
        <strain evidence="1">Puntauvense</strain>
    </source>
</reference>